<organism evidence="3 4">
    <name type="scientific">Stutzerimonas degradans</name>
    <dbReference type="NCBI Taxonomy" id="2968968"/>
    <lineage>
        <taxon>Bacteria</taxon>
        <taxon>Pseudomonadati</taxon>
        <taxon>Pseudomonadota</taxon>
        <taxon>Gammaproteobacteria</taxon>
        <taxon>Pseudomonadales</taxon>
        <taxon>Pseudomonadaceae</taxon>
        <taxon>Stutzerimonas</taxon>
    </lineage>
</organism>
<feature type="domain" description="Amine oxidase" evidence="2">
    <location>
        <begin position="97"/>
        <end position="312"/>
    </location>
</feature>
<comment type="caution">
    <text evidence="1">Lacks conserved residue(s) required for the propagation of feature annotation.</text>
</comment>
<feature type="binding site" evidence="1">
    <location>
        <position position="40"/>
    </location>
    <ligand>
        <name>FAD</name>
        <dbReference type="ChEBI" id="CHEBI:57692"/>
    </ligand>
</feature>
<comment type="catalytic activity">
    <reaction evidence="1">
        <text>1,2-dihydro-beta-NADP + O2 + H(+) = H2O2 + NADP(+)</text>
        <dbReference type="Rhea" id="RHEA:40399"/>
        <dbReference type="ChEBI" id="CHEBI:15378"/>
        <dbReference type="ChEBI" id="CHEBI:15379"/>
        <dbReference type="ChEBI" id="CHEBI:16240"/>
        <dbReference type="ChEBI" id="CHEBI:58349"/>
        <dbReference type="ChEBI" id="CHEBI:88137"/>
        <dbReference type="EC" id="1.6.3.5"/>
    </reaction>
</comment>
<comment type="caution">
    <text evidence="3">The sequence shown here is derived from an EMBL/GenBank/DDBJ whole genome shotgun (WGS) entry which is preliminary data.</text>
</comment>
<comment type="similarity">
    <text evidence="1">Belongs to the bacterial renalase family.</text>
</comment>
<keyword evidence="4" id="KW-1185">Reference proteome</keyword>
<keyword evidence="1" id="KW-0520">NAD</keyword>
<keyword evidence="1" id="KW-0547">Nucleotide-binding</keyword>
<dbReference type="PANTHER" id="PTHR16128:SF5">
    <property type="entry name" value="FAD_NAD(P)-BINDING OXIDOREDUCTASE FAMILY PROTEIN"/>
    <property type="match status" value="1"/>
</dbReference>
<evidence type="ECO:0000256" key="1">
    <source>
        <dbReference type="HAMAP-Rule" id="MF_02074"/>
    </source>
</evidence>
<dbReference type="GO" id="GO:0050664">
    <property type="term" value="F:oxidoreductase activity, acting on NAD(P)H, oxygen as acceptor"/>
    <property type="evidence" value="ECO:0007669"/>
    <property type="project" value="UniProtKB-UniRule"/>
</dbReference>
<proteinExistence type="inferred from homology"/>
<dbReference type="SUPFAM" id="SSF51905">
    <property type="entry name" value="FAD/NAD(P)-binding domain"/>
    <property type="match status" value="1"/>
</dbReference>
<comment type="function">
    <text evidence="1">Catalyzes the oxidation of the 1,2-dihydro- and 1,6-dihydro- isomeric forms of beta-NAD(P) back to beta-NAD(P)+. May serve to protect primary metabolism dehydrogenases from inhibition by the 1,2-dihydro- and 1,6-dihydro-beta-NAD(P) isomers.</text>
</comment>
<dbReference type="PANTHER" id="PTHR16128">
    <property type="entry name" value="FAD/NAD(P)-BINDING OXIDOREDUCTASE FAMILY PROTEIN"/>
    <property type="match status" value="1"/>
</dbReference>
<feature type="binding site" evidence="1">
    <location>
        <position position="116"/>
    </location>
    <ligand>
        <name>FAD</name>
        <dbReference type="ChEBI" id="CHEBI:57692"/>
    </ligand>
</feature>
<evidence type="ECO:0000259" key="2">
    <source>
        <dbReference type="Pfam" id="PF01593"/>
    </source>
</evidence>
<feature type="binding site" evidence="1">
    <location>
        <position position="290"/>
    </location>
    <ligand>
        <name>FAD</name>
        <dbReference type="ChEBI" id="CHEBI:57692"/>
    </ligand>
</feature>
<keyword evidence="1" id="KW-0285">Flavoprotein</keyword>
<accession>A0A8E2U3U7</accession>
<evidence type="ECO:0000313" key="4">
    <source>
        <dbReference type="Proteomes" id="UP000235881"/>
    </source>
</evidence>
<feature type="binding site" evidence="1">
    <location>
        <position position="297"/>
    </location>
    <ligand>
        <name>FAD</name>
        <dbReference type="ChEBI" id="CHEBI:57692"/>
    </ligand>
</feature>
<dbReference type="PRINTS" id="PR00419">
    <property type="entry name" value="ADXRDTASE"/>
</dbReference>
<dbReference type="InterPro" id="IPR002937">
    <property type="entry name" value="Amino_oxidase"/>
</dbReference>
<dbReference type="RefSeq" id="WP_102828529.1">
    <property type="nucleotide sequence ID" value="NZ_CP065721.1"/>
</dbReference>
<sequence>MTQTIAIIGAGMAGLSAAHALQQAGLPVQLFDKSRGSGGRISSKRSEIGALDLGAPGFLAQDPAFLTALADWASAGSCAAWTAIDGPQPYWVGTPRMSAISRALLGDLPTTFSCRISEVFRGERHWQLLDTAGASHGPFSHVIVALPAPQAGVLLTAAPALAARAASVVMEPVWAVALGFAEAQPGAQHSLRFDDEILQQATHDSAKPGRDNRLDSWVLHATADWTRQHLDLPKEAVIDRLAHAFAERLGRRLPPAQFALAHRWLYAYPARRTDWGALGDQQQGLFACGDWCLDGTVEGAWRSGARAAQLLLASL</sequence>
<dbReference type="EMBL" id="POUK01000003">
    <property type="protein sequence ID" value="PNF76753.1"/>
    <property type="molecule type" value="Genomic_DNA"/>
</dbReference>
<dbReference type="AlphaFoldDB" id="A0A8E2U3U7"/>
<dbReference type="InterPro" id="IPR036188">
    <property type="entry name" value="FAD/NAD-bd_sf"/>
</dbReference>
<dbReference type="HAMAP" id="MF_02074">
    <property type="entry name" value="Bact_renalase"/>
    <property type="match status" value="1"/>
</dbReference>
<comment type="catalytic activity">
    <reaction evidence="1">
        <text>1,6-dihydro-beta-NAD + O2 + H(+) = H2O2 + NAD(+)</text>
        <dbReference type="Rhea" id="RHEA:47996"/>
        <dbReference type="ChEBI" id="CHEBI:15378"/>
        <dbReference type="ChEBI" id="CHEBI:15379"/>
        <dbReference type="ChEBI" id="CHEBI:16240"/>
        <dbReference type="ChEBI" id="CHEBI:57540"/>
        <dbReference type="ChEBI" id="CHEBI:88140"/>
        <dbReference type="EC" id="1.6.3.5"/>
    </reaction>
</comment>
<dbReference type="GO" id="GO:0051287">
    <property type="term" value="F:NAD binding"/>
    <property type="evidence" value="ECO:0007669"/>
    <property type="project" value="UniProtKB-UniRule"/>
</dbReference>
<keyword evidence="1" id="KW-0521">NADP</keyword>
<dbReference type="GO" id="GO:0050661">
    <property type="term" value="F:NADP binding"/>
    <property type="evidence" value="ECO:0007669"/>
    <property type="project" value="UniProtKB-UniRule"/>
</dbReference>
<evidence type="ECO:0000313" key="3">
    <source>
        <dbReference type="EMBL" id="PNF76753.1"/>
    </source>
</evidence>
<dbReference type="Pfam" id="PF01593">
    <property type="entry name" value="Amino_oxidase"/>
    <property type="match status" value="1"/>
</dbReference>
<gene>
    <name evidence="3" type="ORF">CXK95_10140</name>
</gene>
<keyword evidence="1" id="KW-0560">Oxidoreductase</keyword>
<comment type="cofactor">
    <cofactor evidence="1">
        <name>FAD</name>
        <dbReference type="ChEBI" id="CHEBI:57692"/>
    </cofactor>
</comment>
<dbReference type="InterPro" id="IPR034721">
    <property type="entry name" value="Bac_renal"/>
</dbReference>
<feature type="binding site" evidence="1">
    <location>
        <begin position="32"/>
        <end position="33"/>
    </location>
    <ligand>
        <name>FAD</name>
        <dbReference type="ChEBI" id="CHEBI:57692"/>
    </ligand>
</feature>
<dbReference type="Pfam" id="PF13450">
    <property type="entry name" value="NAD_binding_8"/>
    <property type="match status" value="1"/>
</dbReference>
<feature type="binding site" evidence="1">
    <location>
        <position position="13"/>
    </location>
    <ligand>
        <name>FAD</name>
        <dbReference type="ChEBI" id="CHEBI:57692"/>
    </ligand>
</feature>
<dbReference type="Gene3D" id="3.50.50.60">
    <property type="entry name" value="FAD/NAD(P)-binding domain"/>
    <property type="match status" value="1"/>
</dbReference>
<protein>
    <recommendedName>
        <fullName evidence="1">Renalase</fullName>
        <ecNumber evidence="1">1.6.3.5</ecNumber>
    </recommendedName>
</protein>
<keyword evidence="1" id="KW-0274">FAD</keyword>
<dbReference type="GO" id="GO:0050660">
    <property type="term" value="F:flavin adenine dinucleotide binding"/>
    <property type="evidence" value="ECO:0007669"/>
    <property type="project" value="UniProtKB-UniRule"/>
</dbReference>
<comment type="catalytic activity">
    <reaction evidence="1">
        <text>1,2-dihydro-beta-NAD + O2 + H(+) = H2O2 + NAD(+)</text>
        <dbReference type="Rhea" id="RHEA:40395"/>
        <dbReference type="ChEBI" id="CHEBI:15378"/>
        <dbReference type="ChEBI" id="CHEBI:15379"/>
        <dbReference type="ChEBI" id="CHEBI:16240"/>
        <dbReference type="ChEBI" id="CHEBI:57540"/>
        <dbReference type="ChEBI" id="CHEBI:88138"/>
        <dbReference type="EC" id="1.6.3.5"/>
    </reaction>
</comment>
<comment type="catalytic activity">
    <reaction evidence="1">
        <text>1,6-dihydro-beta-NADP + O2 + H(+) = H2O2 + NADP(+)</text>
        <dbReference type="Rhea" id="RHEA:48000"/>
        <dbReference type="ChEBI" id="CHEBI:15378"/>
        <dbReference type="ChEBI" id="CHEBI:15379"/>
        <dbReference type="ChEBI" id="CHEBI:16240"/>
        <dbReference type="ChEBI" id="CHEBI:58349"/>
        <dbReference type="ChEBI" id="CHEBI:88139"/>
        <dbReference type="EC" id="1.6.3.5"/>
    </reaction>
</comment>
<dbReference type="Proteomes" id="UP000235881">
    <property type="component" value="Unassembled WGS sequence"/>
</dbReference>
<dbReference type="Gene3D" id="3.90.660.10">
    <property type="match status" value="1"/>
</dbReference>
<reference evidence="3 4" key="1">
    <citation type="submission" date="2018-01" db="EMBL/GenBank/DDBJ databases">
        <title>Denitrification phenotypes of diverse strains of Pseudomonas stutzeri.</title>
        <authorList>
            <person name="Milligan D.A."/>
            <person name="Bergaust L."/>
            <person name="Bakken L.R."/>
            <person name="Frostegard A."/>
        </authorList>
    </citation>
    <scope>NUCLEOTIDE SEQUENCE [LARGE SCALE GENOMIC DNA]</scope>
    <source>
        <strain evidence="3 4">DSM 50238</strain>
    </source>
</reference>
<name>A0A8E2U3U7_9GAMM</name>
<dbReference type="EC" id="1.6.3.5" evidence="1"/>